<dbReference type="Proteomes" id="UP001523216">
    <property type="component" value="Unassembled WGS sequence"/>
</dbReference>
<organism evidence="2 3">
    <name type="scientific">Paractinoplanes hotanensis</name>
    <dbReference type="NCBI Taxonomy" id="2906497"/>
    <lineage>
        <taxon>Bacteria</taxon>
        <taxon>Bacillati</taxon>
        <taxon>Actinomycetota</taxon>
        <taxon>Actinomycetes</taxon>
        <taxon>Micromonosporales</taxon>
        <taxon>Micromonosporaceae</taxon>
        <taxon>Paractinoplanes</taxon>
    </lineage>
</organism>
<dbReference type="PANTHER" id="PTHR33678">
    <property type="entry name" value="BLL1576 PROTEIN"/>
    <property type="match status" value="1"/>
</dbReference>
<dbReference type="PANTHER" id="PTHR33678:SF1">
    <property type="entry name" value="BLL1576 PROTEIN"/>
    <property type="match status" value="1"/>
</dbReference>
<sequence>MLVDDPDERVTCRPEQCGGCAAGLAAARVFAAQRRQVVEVLPPPEPYVTEYLVQSLLCAGCGEVTCGDAPDGVAGRLQYGPGAKARMVYLRGVQYLPYGRSAHAMDVLCALAVAPATILAAVREAADRLGPFVDRVRMLLRAAPVIGADETPAWVDGGWKYVHVACTEKLTLLHAGSRSKADIDAGGVLPGFTGVLVRDGYAGYDHISTATHAECVAHLLRTLKGVHDSDPARQEWAEAMVNTLLIAKKWMAEAAADGRSSLDEAQVRFIRSAYAGALSSGREANAANPKSKAAKMVNRFTRDAEDVLRFTTDTAIWFTDNQSERDLRPTKLQLKISATWRSLQGLADFATLRSYLSTAGKHGQDLLDVLTALFTTGPWLPPDPAS</sequence>
<dbReference type="InterPro" id="IPR004291">
    <property type="entry name" value="Transposase_IS66_central"/>
</dbReference>
<gene>
    <name evidence="2" type="ORF">LXN57_43105</name>
</gene>
<dbReference type="Pfam" id="PF03050">
    <property type="entry name" value="DDE_Tnp_IS66"/>
    <property type="match status" value="1"/>
</dbReference>
<dbReference type="NCBIfam" id="NF033517">
    <property type="entry name" value="transpos_IS66"/>
    <property type="match status" value="1"/>
</dbReference>
<accession>A0ABT0YE72</accession>
<dbReference type="InterPro" id="IPR052344">
    <property type="entry name" value="Transposase-related"/>
</dbReference>
<keyword evidence="3" id="KW-1185">Reference proteome</keyword>
<feature type="domain" description="Transposase IS66 central" evidence="1">
    <location>
        <begin position="77"/>
        <end position="346"/>
    </location>
</feature>
<evidence type="ECO:0000259" key="1">
    <source>
        <dbReference type="Pfam" id="PF03050"/>
    </source>
</evidence>
<comment type="caution">
    <text evidence="2">The sequence shown here is derived from an EMBL/GenBank/DDBJ whole genome shotgun (WGS) entry which is preliminary data.</text>
</comment>
<reference evidence="2 3" key="1">
    <citation type="submission" date="2022-06" db="EMBL/GenBank/DDBJ databases">
        <title>Actinoplanes abujensis sp. nov., isolated from Nigerian arid soil.</title>
        <authorList>
            <person name="Ding P."/>
        </authorList>
    </citation>
    <scope>NUCLEOTIDE SEQUENCE [LARGE SCALE GENOMIC DNA]</scope>
    <source>
        <strain evidence="3">TRM88002</strain>
    </source>
</reference>
<proteinExistence type="predicted"/>
<name>A0ABT0YE72_9ACTN</name>
<evidence type="ECO:0000313" key="3">
    <source>
        <dbReference type="Proteomes" id="UP001523216"/>
    </source>
</evidence>
<dbReference type="EMBL" id="JAMQOL010000075">
    <property type="protein sequence ID" value="MCM4084344.1"/>
    <property type="molecule type" value="Genomic_DNA"/>
</dbReference>
<protein>
    <submittedName>
        <fullName evidence="2">IS66 family transposase</fullName>
    </submittedName>
</protein>
<evidence type="ECO:0000313" key="2">
    <source>
        <dbReference type="EMBL" id="MCM4084344.1"/>
    </source>
</evidence>